<dbReference type="Proteomes" id="UP001501417">
    <property type="component" value="Unassembled WGS sequence"/>
</dbReference>
<reference evidence="2" key="1">
    <citation type="journal article" date="2019" name="Int. J. Syst. Evol. Microbiol.">
        <title>The Global Catalogue of Microorganisms (GCM) 10K type strain sequencing project: providing services to taxonomists for standard genome sequencing and annotation.</title>
        <authorList>
            <consortium name="The Broad Institute Genomics Platform"/>
            <consortium name="The Broad Institute Genome Sequencing Center for Infectious Disease"/>
            <person name="Wu L."/>
            <person name="Ma J."/>
        </authorList>
    </citation>
    <scope>NUCLEOTIDE SEQUENCE [LARGE SCALE GENOMIC DNA]</scope>
    <source>
        <strain evidence="2">JCM 17782</strain>
    </source>
</reference>
<evidence type="ECO:0008006" key="3">
    <source>
        <dbReference type="Google" id="ProtNLM"/>
    </source>
</evidence>
<sequence length="54" mass="5979">MTSWVSTSFMGTCSVLVDGGFLDWKWHATTVDETRIATVTKSLIFPTVIEPIMA</sequence>
<keyword evidence="2" id="KW-1185">Reference proteome</keyword>
<proteinExistence type="predicted"/>
<evidence type="ECO:0000313" key="1">
    <source>
        <dbReference type="EMBL" id="GAA4289890.1"/>
    </source>
</evidence>
<protein>
    <recommendedName>
        <fullName evidence="3">Beta-lactamase-related domain-containing protein</fullName>
    </recommendedName>
</protein>
<name>A0ABP8EYZ7_9MYCO</name>
<dbReference type="EMBL" id="BAABGF010000039">
    <property type="protein sequence ID" value="GAA4289890.1"/>
    <property type="molecule type" value="Genomic_DNA"/>
</dbReference>
<organism evidence="1 2">
    <name type="scientific">Mycobacterium paraffinicum</name>
    <dbReference type="NCBI Taxonomy" id="53378"/>
    <lineage>
        <taxon>Bacteria</taxon>
        <taxon>Bacillati</taxon>
        <taxon>Actinomycetota</taxon>
        <taxon>Actinomycetes</taxon>
        <taxon>Mycobacteriales</taxon>
        <taxon>Mycobacteriaceae</taxon>
        <taxon>Mycobacterium</taxon>
    </lineage>
</organism>
<accession>A0ABP8EYZ7</accession>
<comment type="caution">
    <text evidence="1">The sequence shown here is derived from an EMBL/GenBank/DDBJ whole genome shotgun (WGS) entry which is preliminary data.</text>
</comment>
<evidence type="ECO:0000313" key="2">
    <source>
        <dbReference type="Proteomes" id="UP001501417"/>
    </source>
</evidence>
<gene>
    <name evidence="1" type="ORF">GCM10023161_33460</name>
</gene>